<name>A0AAV5TZD8_9BILA</name>
<gene>
    <name evidence="4" type="ORF">PENTCL1PPCAC_22103</name>
</gene>
<feature type="signal peptide" evidence="3">
    <location>
        <begin position="1"/>
        <end position="15"/>
    </location>
</feature>
<evidence type="ECO:0000313" key="4">
    <source>
        <dbReference type="EMBL" id="GMS99928.1"/>
    </source>
</evidence>
<dbReference type="AlphaFoldDB" id="A0AAV5TZD8"/>
<keyword evidence="2" id="KW-0812">Transmembrane</keyword>
<evidence type="ECO:0000313" key="5">
    <source>
        <dbReference type="Proteomes" id="UP001432027"/>
    </source>
</evidence>
<keyword evidence="2" id="KW-0472">Membrane</keyword>
<comment type="caution">
    <text evidence="4">The sequence shown here is derived from an EMBL/GenBank/DDBJ whole genome shotgun (WGS) entry which is preliminary data.</text>
</comment>
<feature type="compositionally biased region" description="Basic and acidic residues" evidence="1">
    <location>
        <begin position="118"/>
        <end position="127"/>
    </location>
</feature>
<feature type="region of interest" description="Disordered" evidence="1">
    <location>
        <begin position="102"/>
        <end position="127"/>
    </location>
</feature>
<accession>A0AAV5TZD8</accession>
<evidence type="ECO:0000256" key="3">
    <source>
        <dbReference type="SAM" id="SignalP"/>
    </source>
</evidence>
<sequence length="127" mass="13859">MLALLFGTFAVFKEARLPLLIYTAISNVETASCTIGYLIDAATAFQLSGNKTEFGCAVAVVIIVESIFCCVYRSYGNLAQFIKDRETSPELPVVYRAPDLKTSSLTPPSSEFDAPPAYEEKPSTYIV</sequence>
<evidence type="ECO:0000256" key="1">
    <source>
        <dbReference type="SAM" id="MobiDB-lite"/>
    </source>
</evidence>
<reference evidence="4" key="1">
    <citation type="submission" date="2023-10" db="EMBL/GenBank/DDBJ databases">
        <title>Genome assembly of Pristionchus species.</title>
        <authorList>
            <person name="Yoshida K."/>
            <person name="Sommer R.J."/>
        </authorList>
    </citation>
    <scope>NUCLEOTIDE SEQUENCE</scope>
    <source>
        <strain evidence="4">RS0144</strain>
    </source>
</reference>
<organism evidence="4 5">
    <name type="scientific">Pristionchus entomophagus</name>
    <dbReference type="NCBI Taxonomy" id="358040"/>
    <lineage>
        <taxon>Eukaryota</taxon>
        <taxon>Metazoa</taxon>
        <taxon>Ecdysozoa</taxon>
        <taxon>Nematoda</taxon>
        <taxon>Chromadorea</taxon>
        <taxon>Rhabditida</taxon>
        <taxon>Rhabditina</taxon>
        <taxon>Diplogasteromorpha</taxon>
        <taxon>Diplogasteroidea</taxon>
        <taxon>Neodiplogasteridae</taxon>
        <taxon>Pristionchus</taxon>
    </lineage>
</organism>
<dbReference type="EMBL" id="BTSX01000005">
    <property type="protein sequence ID" value="GMS99928.1"/>
    <property type="molecule type" value="Genomic_DNA"/>
</dbReference>
<feature type="transmembrane region" description="Helical" evidence="2">
    <location>
        <begin position="54"/>
        <end position="75"/>
    </location>
</feature>
<keyword evidence="3" id="KW-0732">Signal</keyword>
<evidence type="ECO:0008006" key="6">
    <source>
        <dbReference type="Google" id="ProtNLM"/>
    </source>
</evidence>
<dbReference type="Proteomes" id="UP001432027">
    <property type="component" value="Unassembled WGS sequence"/>
</dbReference>
<keyword evidence="5" id="KW-1185">Reference proteome</keyword>
<protein>
    <recommendedName>
        <fullName evidence="6">G protein-coupled receptor</fullName>
    </recommendedName>
</protein>
<keyword evidence="2" id="KW-1133">Transmembrane helix</keyword>
<proteinExistence type="predicted"/>
<feature type="chain" id="PRO_5043506962" description="G protein-coupled receptor" evidence="3">
    <location>
        <begin position="16"/>
        <end position="127"/>
    </location>
</feature>
<evidence type="ECO:0000256" key="2">
    <source>
        <dbReference type="SAM" id="Phobius"/>
    </source>
</evidence>